<evidence type="ECO:0000256" key="1">
    <source>
        <dbReference type="SAM" id="MobiDB-lite"/>
    </source>
</evidence>
<organism evidence="2 3">
    <name type="scientific">Mycteria americana</name>
    <name type="common">Wood stork</name>
    <dbReference type="NCBI Taxonomy" id="33587"/>
    <lineage>
        <taxon>Eukaryota</taxon>
        <taxon>Metazoa</taxon>
        <taxon>Chordata</taxon>
        <taxon>Craniata</taxon>
        <taxon>Vertebrata</taxon>
        <taxon>Euteleostomi</taxon>
        <taxon>Archelosauria</taxon>
        <taxon>Archosauria</taxon>
        <taxon>Dinosauria</taxon>
        <taxon>Saurischia</taxon>
        <taxon>Theropoda</taxon>
        <taxon>Coelurosauria</taxon>
        <taxon>Aves</taxon>
        <taxon>Neognathae</taxon>
        <taxon>Neoaves</taxon>
        <taxon>Aequornithes</taxon>
        <taxon>Ciconiiformes</taxon>
        <taxon>Ciconiidae</taxon>
        <taxon>Mycteria</taxon>
    </lineage>
</organism>
<name>A0AAN7NLP9_MYCAM</name>
<reference evidence="2 3" key="1">
    <citation type="journal article" date="2023" name="J. Hered.">
        <title>Chromosome-level genome of the wood stork (Mycteria americana) provides insight into avian chromosome evolution.</title>
        <authorList>
            <person name="Flamio R. Jr."/>
            <person name="Ramstad K.M."/>
        </authorList>
    </citation>
    <scope>NUCLEOTIDE SEQUENCE [LARGE SCALE GENOMIC DNA]</scope>
    <source>
        <strain evidence="2">JAX WOST 10</strain>
    </source>
</reference>
<comment type="caution">
    <text evidence="2">The sequence shown here is derived from an EMBL/GenBank/DDBJ whole genome shotgun (WGS) entry which is preliminary data.</text>
</comment>
<dbReference type="EMBL" id="JAUNZN010000001">
    <property type="protein sequence ID" value="KAK4829708.1"/>
    <property type="molecule type" value="Genomic_DNA"/>
</dbReference>
<evidence type="ECO:0000313" key="2">
    <source>
        <dbReference type="EMBL" id="KAK4829708.1"/>
    </source>
</evidence>
<dbReference type="Proteomes" id="UP001333110">
    <property type="component" value="Unassembled WGS sequence"/>
</dbReference>
<sequence length="242" mass="27157">MLAGLDPLVILYMLCDSTQDDLLHQLPRYRGQLSQPFLMGEVFHPSDLFNGPPLDLLQQVHVFPLLRAPELDTVLQGHKSCQQTFSSMGSSLHGSTGPDRSLLQCQLPTRVTASFGHIHLLQHGVLHRLQVDICSTMDLHGLQGDSLPHHSLHHGLQGNLCSGTWSTSSPSFFTDLEYRDAARLCRDGFRKAKAQLGLNLARDAKNSKKGFYRYVSQKRKVKEGLPPDEQDWQIRNNRRGEG</sequence>
<feature type="region of interest" description="Disordered" evidence="1">
    <location>
        <begin position="222"/>
        <end position="242"/>
    </location>
</feature>
<dbReference type="AlphaFoldDB" id="A0AAN7NLP9"/>
<evidence type="ECO:0000313" key="3">
    <source>
        <dbReference type="Proteomes" id="UP001333110"/>
    </source>
</evidence>
<proteinExistence type="predicted"/>
<keyword evidence="3" id="KW-1185">Reference proteome</keyword>
<gene>
    <name evidence="2" type="ORF">QYF61_006083</name>
</gene>
<accession>A0AAN7NLP9</accession>
<protein>
    <submittedName>
        <fullName evidence="2">Uncharacterized protein</fullName>
    </submittedName>
</protein>